<evidence type="ECO:0000313" key="1">
    <source>
        <dbReference type="EMBL" id="GIX65954.1"/>
    </source>
</evidence>
<reference evidence="1 2" key="1">
    <citation type="submission" date="2021-06" db="EMBL/GenBank/DDBJ databases">
        <title>Genome sequence of Babesia caballi.</title>
        <authorList>
            <person name="Yamagishi J."/>
            <person name="Kidaka T."/>
            <person name="Ochi A."/>
        </authorList>
    </citation>
    <scope>NUCLEOTIDE SEQUENCE [LARGE SCALE GENOMIC DNA]</scope>
    <source>
        <strain evidence="1">USDA-D6B2</strain>
    </source>
</reference>
<sequence>MPLSAEDRRRVRHLPLHPFGSLPRFSTATASLQGSEGRCSQTSLSRYGAGELLSLADLVRRAARLLAPSSVDCLATPQIRLQPAQRAFRVRVPCLREQPQRVVARPHPRARVGEQLHHRRLRELVFHRVVPPRHVQPDPDER</sequence>
<accession>A0AAV4M546</accession>
<evidence type="ECO:0000313" key="2">
    <source>
        <dbReference type="Proteomes" id="UP001497744"/>
    </source>
</evidence>
<dbReference type="GeneID" id="94197435"/>
<organism evidence="1 2">
    <name type="scientific">Babesia caballi</name>
    <dbReference type="NCBI Taxonomy" id="5871"/>
    <lineage>
        <taxon>Eukaryota</taxon>
        <taxon>Sar</taxon>
        <taxon>Alveolata</taxon>
        <taxon>Apicomplexa</taxon>
        <taxon>Aconoidasida</taxon>
        <taxon>Piroplasmida</taxon>
        <taxon>Babesiidae</taxon>
        <taxon>Babesia</taxon>
    </lineage>
</organism>
<protein>
    <submittedName>
        <fullName evidence="1">Uncharacterized protein</fullName>
    </submittedName>
</protein>
<dbReference type="EMBL" id="BPLF01000006">
    <property type="protein sequence ID" value="GIX65954.1"/>
    <property type="molecule type" value="Genomic_DNA"/>
</dbReference>
<gene>
    <name evidence="1" type="ORF">BcabD6B2_53900</name>
</gene>
<dbReference type="Proteomes" id="UP001497744">
    <property type="component" value="Unassembled WGS sequence"/>
</dbReference>
<dbReference type="AlphaFoldDB" id="A0AAV4M546"/>
<keyword evidence="2" id="KW-1185">Reference proteome</keyword>
<comment type="caution">
    <text evidence="1">The sequence shown here is derived from an EMBL/GenBank/DDBJ whole genome shotgun (WGS) entry which is preliminary data.</text>
</comment>
<name>A0AAV4M546_BABCB</name>
<proteinExistence type="predicted"/>
<dbReference type="RefSeq" id="XP_067718023.1">
    <property type="nucleotide sequence ID" value="XM_067861922.1"/>
</dbReference>